<protein>
    <submittedName>
        <fullName evidence="1">Uncharacterized protein</fullName>
    </submittedName>
</protein>
<evidence type="ECO:0000313" key="1">
    <source>
        <dbReference type="EMBL" id="BBO83662.1"/>
    </source>
</evidence>
<dbReference type="EMBL" id="AP021876">
    <property type="protein sequence ID" value="BBO83662.1"/>
    <property type="molecule type" value="Genomic_DNA"/>
</dbReference>
<dbReference type="Proteomes" id="UP000425960">
    <property type="component" value="Chromosome"/>
</dbReference>
<proteinExistence type="predicted"/>
<sequence length="183" mass="21031">MAVTYLLVIGQSQVGSLYSYDVAFELDHPGAAKEPENLRKFDQLAREVKNLRLTKKVSSLIDIVKDMNQVLNAGDPEYYRIPESRDMVAQLLLLYENAGGVEAEKWVDYDYQRLRLMVEIGDYNSGEAARELRFIQERGKQLFPDAHVLLIGSISQFTVMQDYVTWGQVKSFFIFIFYTGLID</sequence>
<accession>A0A5K7ZTY0</accession>
<dbReference type="AlphaFoldDB" id="A0A5K7ZTY0"/>
<gene>
    <name evidence="1" type="ORF">DSCO28_42280</name>
</gene>
<name>A0A5K7ZTY0_9BACT</name>
<reference evidence="1 2" key="1">
    <citation type="submission" date="2019-11" db="EMBL/GenBank/DDBJ databases">
        <title>Comparative genomics of hydrocarbon-degrading Desulfosarcina strains.</title>
        <authorList>
            <person name="Watanabe M."/>
            <person name="Kojima H."/>
            <person name="Fukui M."/>
        </authorList>
    </citation>
    <scope>NUCLEOTIDE SEQUENCE [LARGE SCALE GENOMIC DNA]</scope>
    <source>
        <strain evidence="1 2">28bB2T</strain>
    </source>
</reference>
<organism evidence="1 2">
    <name type="scientific">Desulfosarcina ovata subsp. sediminis</name>
    <dbReference type="NCBI Taxonomy" id="885957"/>
    <lineage>
        <taxon>Bacteria</taxon>
        <taxon>Pseudomonadati</taxon>
        <taxon>Thermodesulfobacteriota</taxon>
        <taxon>Desulfobacteria</taxon>
        <taxon>Desulfobacterales</taxon>
        <taxon>Desulfosarcinaceae</taxon>
        <taxon>Desulfosarcina</taxon>
    </lineage>
</organism>
<evidence type="ECO:0000313" key="2">
    <source>
        <dbReference type="Proteomes" id="UP000425960"/>
    </source>
</evidence>
<dbReference type="KEGG" id="dov:DSCO28_42280"/>